<keyword evidence="2" id="KW-1185">Reference proteome</keyword>
<organism evidence="1 2">
    <name type="scientific">Raineya orbicola</name>
    <dbReference type="NCBI Taxonomy" id="2016530"/>
    <lineage>
        <taxon>Bacteria</taxon>
        <taxon>Pseudomonadati</taxon>
        <taxon>Bacteroidota</taxon>
        <taxon>Cytophagia</taxon>
        <taxon>Cytophagales</taxon>
        <taxon>Raineyaceae</taxon>
        <taxon>Raineya</taxon>
    </lineage>
</organism>
<reference evidence="1 2" key="1">
    <citation type="submission" date="2017-06" db="EMBL/GenBank/DDBJ databases">
        <title>Raineya orbicola gen. nov., sp. nov. a slightly thermophilic bacterium of the phylum Bacteroidetes and the description of Raineyaceae fam. nov.</title>
        <authorList>
            <person name="Albuquerque L."/>
            <person name="Polonia A.R.M."/>
            <person name="Barroso C."/>
            <person name="Froufe H.J.C."/>
            <person name="Lage O."/>
            <person name="Lobo-Da-Cunha A."/>
            <person name="Egas C."/>
            <person name="Da Costa M.S."/>
        </authorList>
    </citation>
    <scope>NUCLEOTIDE SEQUENCE [LARGE SCALE GENOMIC DNA]</scope>
    <source>
        <strain evidence="1 2">SPSPC-11</strain>
    </source>
</reference>
<dbReference type="EMBL" id="NKXO01000022">
    <property type="protein sequence ID" value="PKQ68881.1"/>
    <property type="molecule type" value="Genomic_DNA"/>
</dbReference>
<evidence type="ECO:0000313" key="1">
    <source>
        <dbReference type="EMBL" id="PKQ68881.1"/>
    </source>
</evidence>
<proteinExistence type="predicted"/>
<name>A0A2N3IEZ4_9BACT</name>
<evidence type="ECO:0000313" key="2">
    <source>
        <dbReference type="Proteomes" id="UP000233387"/>
    </source>
</evidence>
<gene>
    <name evidence="1" type="ORF">Rain11_1536</name>
</gene>
<dbReference type="Proteomes" id="UP000233387">
    <property type="component" value="Unassembled WGS sequence"/>
</dbReference>
<protein>
    <submittedName>
        <fullName evidence="1">Uncharacterized protein</fullName>
    </submittedName>
</protein>
<dbReference type="OrthoDB" id="982588at2"/>
<dbReference type="RefSeq" id="WP_101358806.1">
    <property type="nucleotide sequence ID" value="NZ_NKXO01000022.1"/>
</dbReference>
<comment type="caution">
    <text evidence="1">The sequence shown here is derived from an EMBL/GenBank/DDBJ whole genome shotgun (WGS) entry which is preliminary data.</text>
</comment>
<accession>A0A2N3IEZ4</accession>
<dbReference type="AlphaFoldDB" id="A0A2N3IEZ4"/>
<sequence>MKVFWFIFLMSLGMLPDKEKHPIFHKHKDIIEEATEVALYEVKATPIASKDQEKDKVYLGDYEMLKKVEISAENAENLKKAVLDTNNYISEKKTCPMQAKYALKFSKKRHYITLIISENTCEKMIIFSSEKDINKHYHDFKTPNSLYPLIEK</sequence>